<dbReference type="Gene3D" id="3.40.50.150">
    <property type="entry name" value="Vaccinia Virus protein VP39"/>
    <property type="match status" value="1"/>
</dbReference>
<protein>
    <submittedName>
        <fullName evidence="2">Uncharacterized protein</fullName>
    </submittedName>
</protein>
<accession>A0AAW1PFQ2</accession>
<keyword evidence="3" id="KW-1185">Reference proteome</keyword>
<evidence type="ECO:0000313" key="2">
    <source>
        <dbReference type="EMBL" id="KAK9808660.1"/>
    </source>
</evidence>
<dbReference type="Proteomes" id="UP001489004">
    <property type="component" value="Unassembled WGS sequence"/>
</dbReference>
<dbReference type="AlphaFoldDB" id="A0AAW1PFQ2"/>
<sequence>MPTSLCGRQLVNLRAFCPFRAGQALTSRAGPISQPGHVKVQDTSRLCTKAFSLFSFISEDPGDWNHSPEWWGTQGGGWGRGPGTTVFSQESVLGNGQVTVTAHAASEQSPSASGNGSEDHPSYQEWRVLRFNDDTRQSVAKVAVTQRPDGGCTIAAQPDCLAFEYLKTMAAAAASVDAVDLDPAVVEAATSAMGLPKDRPNLRLHTEDAAAYMARAAAHVQGSGGSYLDAVLFDAFDGADNVPASLASSGVPFLDNLAAALHPDHGTVIMNLHGGGARTSPLTLLWKAAVASDPGPGYELTTPEGAAVDRTARLFRDAVCSTSKVPGSAYTLSVANQQNIIVVVSRAFQAATFESGADLRVQPAYGGAATGLCQDHRGTKAVLNFACLQEVAPGHGTA</sequence>
<evidence type="ECO:0000256" key="1">
    <source>
        <dbReference type="SAM" id="MobiDB-lite"/>
    </source>
</evidence>
<dbReference type="SUPFAM" id="SSF53335">
    <property type="entry name" value="S-adenosyl-L-methionine-dependent methyltransferases"/>
    <property type="match status" value="1"/>
</dbReference>
<dbReference type="EMBL" id="JALJOR010000011">
    <property type="protein sequence ID" value="KAK9808660.1"/>
    <property type="molecule type" value="Genomic_DNA"/>
</dbReference>
<name>A0AAW1PFQ2_9CHLO</name>
<dbReference type="InterPro" id="IPR029063">
    <property type="entry name" value="SAM-dependent_MTases_sf"/>
</dbReference>
<evidence type="ECO:0000313" key="3">
    <source>
        <dbReference type="Proteomes" id="UP001489004"/>
    </source>
</evidence>
<reference evidence="2 3" key="1">
    <citation type="journal article" date="2024" name="Nat. Commun.">
        <title>Phylogenomics reveals the evolutionary origins of lichenization in chlorophyte algae.</title>
        <authorList>
            <person name="Puginier C."/>
            <person name="Libourel C."/>
            <person name="Otte J."/>
            <person name="Skaloud P."/>
            <person name="Haon M."/>
            <person name="Grisel S."/>
            <person name="Petersen M."/>
            <person name="Berrin J.G."/>
            <person name="Delaux P.M."/>
            <person name="Dal Grande F."/>
            <person name="Keller J."/>
        </authorList>
    </citation>
    <scope>NUCLEOTIDE SEQUENCE [LARGE SCALE GENOMIC DNA]</scope>
    <source>
        <strain evidence="2 3">SAG 2043</strain>
    </source>
</reference>
<feature type="region of interest" description="Disordered" evidence="1">
    <location>
        <begin position="102"/>
        <end position="121"/>
    </location>
</feature>
<feature type="compositionally biased region" description="Polar residues" evidence="1">
    <location>
        <begin position="102"/>
        <end position="116"/>
    </location>
</feature>
<comment type="caution">
    <text evidence="2">The sequence shown here is derived from an EMBL/GenBank/DDBJ whole genome shotgun (WGS) entry which is preliminary data.</text>
</comment>
<proteinExistence type="predicted"/>
<organism evidence="2 3">
    <name type="scientific">[Myrmecia] bisecta</name>
    <dbReference type="NCBI Taxonomy" id="41462"/>
    <lineage>
        <taxon>Eukaryota</taxon>
        <taxon>Viridiplantae</taxon>
        <taxon>Chlorophyta</taxon>
        <taxon>core chlorophytes</taxon>
        <taxon>Trebouxiophyceae</taxon>
        <taxon>Trebouxiales</taxon>
        <taxon>Trebouxiaceae</taxon>
        <taxon>Myrmecia</taxon>
    </lineage>
</organism>
<gene>
    <name evidence="2" type="ORF">WJX72_001506</name>
</gene>